<reference evidence="8" key="1">
    <citation type="journal article" date="2019" name="Int. J. Syst. Evol. Microbiol.">
        <title>The Global Catalogue of Microorganisms (GCM) 10K type strain sequencing project: providing services to taxonomists for standard genome sequencing and annotation.</title>
        <authorList>
            <consortium name="The Broad Institute Genomics Platform"/>
            <consortium name="The Broad Institute Genome Sequencing Center for Infectious Disease"/>
            <person name="Wu L."/>
            <person name="Ma J."/>
        </authorList>
    </citation>
    <scope>NUCLEOTIDE SEQUENCE [LARGE SCALE GENOMIC DNA]</scope>
    <source>
        <strain evidence="8">CCUG 43304</strain>
    </source>
</reference>
<dbReference type="RefSeq" id="WP_386731288.1">
    <property type="nucleotide sequence ID" value="NZ_JBHSTP010000002.1"/>
</dbReference>
<dbReference type="PROSITE" id="PS51198">
    <property type="entry name" value="UVRD_HELICASE_ATP_BIND"/>
    <property type="match status" value="1"/>
</dbReference>
<dbReference type="InterPro" id="IPR027417">
    <property type="entry name" value="P-loop_NTPase"/>
</dbReference>
<dbReference type="PANTHER" id="PTHR11070:SF2">
    <property type="entry name" value="ATP-DEPENDENT DNA HELICASE SRS2"/>
    <property type="match status" value="1"/>
</dbReference>
<proteinExistence type="predicted"/>
<evidence type="ECO:0000313" key="8">
    <source>
        <dbReference type="Proteomes" id="UP001596306"/>
    </source>
</evidence>
<dbReference type="EMBL" id="JBHSTP010000002">
    <property type="protein sequence ID" value="MFC6356616.1"/>
    <property type="molecule type" value="Genomic_DNA"/>
</dbReference>
<evidence type="ECO:0000256" key="2">
    <source>
        <dbReference type="ARBA" id="ARBA00022801"/>
    </source>
</evidence>
<dbReference type="Pfam" id="PF13245">
    <property type="entry name" value="AAA_19"/>
    <property type="match status" value="1"/>
</dbReference>
<protein>
    <submittedName>
        <fullName evidence="7">UvrD-helicase domain-containing protein</fullName>
    </submittedName>
</protein>
<keyword evidence="4 5" id="KW-0067">ATP-binding</keyword>
<evidence type="ECO:0000256" key="4">
    <source>
        <dbReference type="ARBA" id="ARBA00022840"/>
    </source>
</evidence>
<dbReference type="Gene3D" id="3.40.50.300">
    <property type="entry name" value="P-loop containing nucleotide triphosphate hydrolases"/>
    <property type="match status" value="3"/>
</dbReference>
<feature type="binding site" evidence="5">
    <location>
        <begin position="22"/>
        <end position="29"/>
    </location>
    <ligand>
        <name>ATP</name>
        <dbReference type="ChEBI" id="CHEBI:30616"/>
    </ligand>
</feature>
<gene>
    <name evidence="7" type="ORF">ACFQB0_10905</name>
</gene>
<dbReference type="SUPFAM" id="SSF52540">
    <property type="entry name" value="P-loop containing nucleoside triphosphate hydrolases"/>
    <property type="match status" value="1"/>
</dbReference>
<accession>A0ABW1VET8</accession>
<evidence type="ECO:0000256" key="3">
    <source>
        <dbReference type="ARBA" id="ARBA00022806"/>
    </source>
</evidence>
<dbReference type="InterPro" id="IPR014016">
    <property type="entry name" value="UvrD-like_ATP-bd"/>
</dbReference>
<feature type="domain" description="UvrD-like helicase ATP-binding" evidence="6">
    <location>
        <begin position="1"/>
        <end position="223"/>
    </location>
</feature>
<comment type="caution">
    <text evidence="7">The sequence shown here is derived from an EMBL/GenBank/DDBJ whole genome shotgun (WGS) entry which is preliminary data.</text>
</comment>
<name>A0ABW1VET8_9MICO</name>
<evidence type="ECO:0000313" key="7">
    <source>
        <dbReference type="EMBL" id="MFC6356616.1"/>
    </source>
</evidence>
<keyword evidence="8" id="KW-1185">Reference proteome</keyword>
<organism evidence="7 8">
    <name type="scientific">Luethyella okanaganae</name>
    <dbReference type="NCBI Taxonomy" id="69372"/>
    <lineage>
        <taxon>Bacteria</taxon>
        <taxon>Bacillati</taxon>
        <taxon>Actinomycetota</taxon>
        <taxon>Actinomycetes</taxon>
        <taxon>Micrococcales</taxon>
        <taxon>Microbacteriaceae</taxon>
        <taxon>Luethyella</taxon>
    </lineage>
</organism>
<dbReference type="InterPro" id="IPR000212">
    <property type="entry name" value="DNA_helicase_UvrD/REP"/>
</dbReference>
<evidence type="ECO:0000256" key="1">
    <source>
        <dbReference type="ARBA" id="ARBA00022741"/>
    </source>
</evidence>
<dbReference type="PANTHER" id="PTHR11070">
    <property type="entry name" value="UVRD / RECB / PCRA DNA HELICASE FAMILY MEMBER"/>
    <property type="match status" value="1"/>
</dbReference>
<dbReference type="Proteomes" id="UP001596306">
    <property type="component" value="Unassembled WGS sequence"/>
</dbReference>
<keyword evidence="1 5" id="KW-0547">Nucleotide-binding</keyword>
<sequence>MILTASQRAILDSTAPALVVLGGAGTGKTTTAAHLVRQTLESASRDGRRERALFLSFSRAAAAQIMSRSGDILGPFADRVEVTTFHALAWRLITRWGGVLGVDDPVLFSPAERKVFGTSEGLGYSDLIPLALRLLDVPAIKEHVAARWSLVVVDEFQDTNDEHWALVRALSANARLVLLGDLDQCIYKVLPDNPGVGPQRVAAAMKLKGAIKITLPDVSHRDPSYIIPAAANAIRDRDFTSPAIRTALEANMLEVVHESAVSGEAAAVVSQVNQLVEQGLSVGVFSHHIDSTAQLSDDLNAAGVAHEIVGLPDAVDAALRAQYAMLQLACEEAEANDVLRAVAIFVASAERGADPPARALMIAGLAPRPESLTKRLDKLARVLHRATSLKAAFEIASDAYDAIGLQRGASAWRSAGRLLSNVLGPRVLGAEGLPPGGLSHAREAIDQQHIALLTNVAAGQQAPVQLMGLYQTKGREVDAAIVLLRSSDWYGRESEPMPDGSKLLYVLMTRARKKTVVLTIGRPMKPLVAPLAALA</sequence>
<keyword evidence="3 5" id="KW-0347">Helicase</keyword>
<evidence type="ECO:0000256" key="5">
    <source>
        <dbReference type="PROSITE-ProRule" id="PRU00560"/>
    </source>
</evidence>
<keyword evidence="2 5" id="KW-0378">Hydrolase</keyword>
<evidence type="ECO:0000259" key="6">
    <source>
        <dbReference type="PROSITE" id="PS51198"/>
    </source>
</evidence>